<dbReference type="GeneID" id="105052396"/>
<dbReference type="PANTHER" id="PTHR47491">
    <property type="entry name" value="CAP-GLY DOMAIN LINKER"/>
    <property type="match status" value="1"/>
</dbReference>
<dbReference type="KEGG" id="egu:105052396"/>
<dbReference type="PANTHER" id="PTHR47491:SF5">
    <property type="entry name" value="CAP-GLY DOMAIN LINKER"/>
    <property type="match status" value="1"/>
</dbReference>
<dbReference type="RefSeq" id="XP_010931494.1">
    <property type="nucleotide sequence ID" value="XM_010933192.3"/>
</dbReference>
<feature type="coiled-coil region" evidence="1">
    <location>
        <begin position="838"/>
        <end position="879"/>
    </location>
</feature>
<feature type="compositionally biased region" description="Polar residues" evidence="2">
    <location>
        <begin position="25"/>
        <end position="40"/>
    </location>
</feature>
<evidence type="ECO:0000313" key="4">
    <source>
        <dbReference type="Proteomes" id="UP000504607"/>
    </source>
</evidence>
<feature type="domain" description="DUF7653" evidence="3">
    <location>
        <begin position="662"/>
        <end position="789"/>
    </location>
</feature>
<feature type="compositionally biased region" description="Low complexity" evidence="2">
    <location>
        <begin position="1"/>
        <end position="24"/>
    </location>
</feature>
<dbReference type="InterPro" id="IPR056070">
    <property type="entry name" value="DUF7653"/>
</dbReference>
<evidence type="ECO:0000313" key="7">
    <source>
        <dbReference type="RefSeq" id="XP_029122657.1"/>
    </source>
</evidence>
<dbReference type="RefSeq" id="XP_073100570.1">
    <property type="nucleotide sequence ID" value="XM_073244469.1"/>
</dbReference>
<organism evidence="4 6">
    <name type="scientific">Elaeis guineensis var. tenera</name>
    <name type="common">Oil palm</name>
    <dbReference type="NCBI Taxonomy" id="51953"/>
    <lineage>
        <taxon>Eukaryota</taxon>
        <taxon>Viridiplantae</taxon>
        <taxon>Streptophyta</taxon>
        <taxon>Embryophyta</taxon>
        <taxon>Tracheophyta</taxon>
        <taxon>Spermatophyta</taxon>
        <taxon>Magnoliopsida</taxon>
        <taxon>Liliopsida</taxon>
        <taxon>Arecaceae</taxon>
        <taxon>Arecoideae</taxon>
        <taxon>Cocoseae</taxon>
        <taxon>Elaeidinae</taxon>
        <taxon>Elaeis</taxon>
    </lineage>
</organism>
<sequence>MRKFFSFRSSSSSNANRNPTPTTPVSSRKVNSYRETQGQNDAKIPVVEKIQDGSQMLKYSAFKPVKQHQESDISSCSHRRRSLSFSSAIQSGTGEGNTHYLSNLRRSPSSCGSSPCHVTECHSHCNPQSPESCTRPKRGGQSVVRHLHAVEELDSSCSSKGCQCLSGNSPYKSPIPLRCKAARLTQVLDRNRLLDHYIDGEHQEIKSQKDSQNHFPDTENDCCLAKNKAFPCSGRSPCAQCVVPSSPSYSKENLRTYSFREVKDICCHLCMQDWTRDDLRPAFTQRHTKKTQENPLHALHERSMMKSQDYDSETITTIEDIYEDSSDPQPTFSSNDIGQHCSTDCSPPYENFNDYCNKELLGFQSQNCFLKNSSMGNKNDKSTSSVLLEWDIDEELLKKVKEVEQMIVLLSEEDLELVELQNCSLNAPALLQTIRNISEDRKNLAVELLSQIKFRLAERSDAKEGWKLARLELDIRTRRLEKEKNELQSSLEKELDRRSSDWSLKLEKFQSEEQRLRERVRDLAEQNVSLQREISSLKRFEVDTRNRMLNSEMQVNDLTASLEQARTENHDFHQALSELQERLNGTEEDRDSIRRSYKEKERENKELQKVVVHLQRVCTEQDKTINGLRRGFTDEIGKQSIERVDHESMLQMEILRLTGVEQNLRKEMESLRHELESLRHENIGLLNRLHATGNGCGFSTIKLDQELCAQVDFLQNKGLSLLHDFDHFTGELLGFINHKKTCEHDQQANNDFDEYPFADYTMKYQSLRRGHENFRRTMQTIAAILADKSSSQALDCQSETAEHGGSKHSKDELEHELMAETMLTRVLREKLCAKELEIDQLKADLASLVRVHDVLRTEIQRLQDELSCLTHKVKDTELQMLKKHESIKQLQHDLQECTKELTATHNILRKVSEERDHMWEEVKRSREAIMLLNHEALSLKKKIEELEEDVLTKEGQVAILKDSLGDRPFDIICSPRSVKEFSLE</sequence>
<reference evidence="5 6" key="1">
    <citation type="submission" date="2025-04" db="UniProtKB">
        <authorList>
            <consortium name="RefSeq"/>
        </authorList>
    </citation>
    <scope>IDENTIFICATION</scope>
</reference>
<evidence type="ECO:0000313" key="6">
    <source>
        <dbReference type="RefSeq" id="XP_019708724.1"/>
    </source>
</evidence>
<dbReference type="RefSeq" id="XP_019708724.1">
    <property type="nucleotide sequence ID" value="XM_019853165.2"/>
</dbReference>
<protein>
    <submittedName>
        <fullName evidence="5 6">Paramyosin</fullName>
    </submittedName>
</protein>
<feature type="coiled-coil region" evidence="1">
    <location>
        <begin position="654"/>
        <end position="688"/>
    </location>
</feature>
<proteinExistence type="predicted"/>
<evidence type="ECO:0000313" key="5">
    <source>
        <dbReference type="RefSeq" id="XP_010931494.1"/>
    </source>
</evidence>
<dbReference type="Pfam" id="PF24670">
    <property type="entry name" value="DUF7653"/>
    <property type="match status" value="1"/>
</dbReference>
<dbReference type="OrthoDB" id="1938127at2759"/>
<feature type="region of interest" description="Disordered" evidence="2">
    <location>
        <begin position="1"/>
        <end position="44"/>
    </location>
</feature>
<dbReference type="Proteomes" id="UP000504607">
    <property type="component" value="Chromosome 10"/>
</dbReference>
<accession>A0A6J0PNA9</accession>
<dbReference type="RefSeq" id="XP_029122657.1">
    <property type="nucleotide sequence ID" value="XM_029266824.1"/>
</dbReference>
<keyword evidence="4" id="KW-1185">Reference proteome</keyword>
<name>A0A6J0PNA9_ELAGV</name>
<keyword evidence="1" id="KW-0175">Coiled coil</keyword>
<feature type="coiled-coil region" evidence="1">
    <location>
        <begin position="929"/>
        <end position="963"/>
    </location>
</feature>
<evidence type="ECO:0000256" key="1">
    <source>
        <dbReference type="SAM" id="Coils"/>
    </source>
</evidence>
<evidence type="ECO:0000259" key="3">
    <source>
        <dbReference type="Pfam" id="PF24670"/>
    </source>
</evidence>
<feature type="region of interest" description="Disordered" evidence="2">
    <location>
        <begin position="580"/>
        <end position="600"/>
    </location>
</feature>
<gene>
    <name evidence="5 6 7" type="primary">LOC105052396</name>
</gene>
<dbReference type="AlphaFoldDB" id="A0A6J0PNA9"/>
<dbReference type="Gene3D" id="1.10.287.1490">
    <property type="match status" value="1"/>
</dbReference>
<evidence type="ECO:0000256" key="2">
    <source>
        <dbReference type="SAM" id="MobiDB-lite"/>
    </source>
</evidence>